<dbReference type="EMBL" id="CP074371">
    <property type="protein sequence ID" value="QVI20101.1"/>
    <property type="molecule type" value="Genomic_DNA"/>
</dbReference>
<dbReference type="Pfam" id="PF20680">
    <property type="entry name" value="DUF6817"/>
    <property type="match status" value="1"/>
</dbReference>
<feature type="domain" description="DUF6817" evidence="1">
    <location>
        <begin position="12"/>
        <end position="96"/>
    </location>
</feature>
<organism evidence="2 3">
    <name type="scientific">Nocardia tengchongensis</name>
    <dbReference type="NCBI Taxonomy" id="2055889"/>
    <lineage>
        <taxon>Bacteria</taxon>
        <taxon>Bacillati</taxon>
        <taxon>Actinomycetota</taxon>
        <taxon>Actinomycetes</taxon>
        <taxon>Mycobacteriales</taxon>
        <taxon>Nocardiaceae</taxon>
        <taxon>Nocardia</taxon>
    </lineage>
</organism>
<dbReference type="InterPro" id="IPR049202">
    <property type="entry name" value="DUF6817"/>
</dbReference>
<reference evidence="2 3" key="1">
    <citation type="submission" date="2021-04" db="EMBL/GenBank/DDBJ databases">
        <title>Nocardia tengchongensis.</title>
        <authorList>
            <person name="Zhuang k."/>
            <person name="Ran Y."/>
            <person name="Li W."/>
        </authorList>
    </citation>
    <scope>NUCLEOTIDE SEQUENCE [LARGE SCALE GENOMIC DNA]</scope>
    <source>
        <strain evidence="2 3">CFH S0057</strain>
    </source>
</reference>
<accession>A0ABX8CL75</accession>
<sequence>MTDDRFDAARDWLTSHGAATMAHPGGTLLDHLNRVARRLQSWGQPAEIALAGLAHAAYGTAGFADHLITPGRRGELVHIIGGRAEELVYCYGACVRDLAYPQFAGSEPFTLTDRFTGSAVQLDDAGARAFVALTFANEIDVMTHNAELADRHGAALHDLATAADHWLAAAARPDIPLLRGLP</sequence>
<evidence type="ECO:0000313" key="3">
    <source>
        <dbReference type="Proteomes" id="UP000683310"/>
    </source>
</evidence>
<protein>
    <recommendedName>
        <fullName evidence="1">DUF6817 domain-containing protein</fullName>
    </recommendedName>
</protein>
<evidence type="ECO:0000313" key="2">
    <source>
        <dbReference type="EMBL" id="QVI20101.1"/>
    </source>
</evidence>
<name>A0ABX8CL75_9NOCA</name>
<proteinExistence type="predicted"/>
<dbReference type="Proteomes" id="UP000683310">
    <property type="component" value="Chromosome"/>
</dbReference>
<evidence type="ECO:0000259" key="1">
    <source>
        <dbReference type="Pfam" id="PF20680"/>
    </source>
</evidence>
<keyword evidence="3" id="KW-1185">Reference proteome</keyword>
<gene>
    <name evidence="2" type="ORF">KHQ06_28155</name>
</gene>